<comment type="caution">
    <text evidence="10">The sequence shown here is derived from an EMBL/GenBank/DDBJ whole genome shotgun (WGS) entry which is preliminary data.</text>
</comment>
<evidence type="ECO:0000256" key="2">
    <source>
        <dbReference type="ARBA" id="ARBA00009212"/>
    </source>
</evidence>
<keyword evidence="6 9" id="KW-1133">Transmembrane helix</keyword>
<evidence type="ECO:0000313" key="10">
    <source>
        <dbReference type="EMBL" id="OWK33550.1"/>
    </source>
</evidence>
<dbReference type="InterPro" id="IPR007208">
    <property type="entry name" value="MrpF/PhaF-like"/>
</dbReference>
<protein>
    <submittedName>
        <fullName evidence="10">Na(+)/H(+) antiporter subunit F</fullName>
    </submittedName>
</protein>
<dbReference type="Pfam" id="PF04066">
    <property type="entry name" value="MrpF_PhaF"/>
    <property type="match status" value="1"/>
</dbReference>
<dbReference type="GO" id="GO:0015385">
    <property type="term" value="F:sodium:proton antiporter activity"/>
    <property type="evidence" value="ECO:0007669"/>
    <property type="project" value="TreeGrafter"/>
</dbReference>
<organism evidence="10 11">
    <name type="scientific">Sphingomonas dokdonensis</name>
    <dbReference type="NCBI Taxonomy" id="344880"/>
    <lineage>
        <taxon>Bacteria</taxon>
        <taxon>Pseudomonadati</taxon>
        <taxon>Pseudomonadota</taxon>
        <taxon>Alphaproteobacteria</taxon>
        <taxon>Sphingomonadales</taxon>
        <taxon>Sphingomonadaceae</taxon>
        <taxon>Sphingomonas</taxon>
    </lineage>
</organism>
<accession>A0A245ZV05</accession>
<keyword evidence="3 8" id="KW-0813">Transport</keyword>
<dbReference type="EMBL" id="NBBI01000001">
    <property type="protein sequence ID" value="OWK33550.1"/>
    <property type="molecule type" value="Genomic_DNA"/>
</dbReference>
<keyword evidence="8" id="KW-0050">Antiport</keyword>
<evidence type="ECO:0000256" key="9">
    <source>
        <dbReference type="SAM" id="Phobius"/>
    </source>
</evidence>
<keyword evidence="8" id="KW-0406">Ion transport</keyword>
<evidence type="ECO:0000256" key="6">
    <source>
        <dbReference type="ARBA" id="ARBA00022989"/>
    </source>
</evidence>
<evidence type="ECO:0000256" key="4">
    <source>
        <dbReference type="ARBA" id="ARBA00022475"/>
    </source>
</evidence>
<sequence>MIAAALIIAMGCIALAMLLNLFRLFRGPTPADRILALDTLVINSIAFIILIGIQQTTTTYFEAALLLAMVGFVGTAAYCKFLLRGDVVE</sequence>
<dbReference type="PIRSF" id="PIRSF028784">
    <property type="entry name" value="MrpF"/>
    <property type="match status" value="1"/>
</dbReference>
<keyword evidence="4 8" id="KW-1003">Cell membrane</keyword>
<comment type="similarity">
    <text evidence="2 8">Belongs to the CPA3 antiporters (TC 2.A.63) subunit F family.</text>
</comment>
<dbReference type="NCBIfam" id="NF004812">
    <property type="entry name" value="PRK06161.1"/>
    <property type="match status" value="1"/>
</dbReference>
<dbReference type="PANTHER" id="PTHR34702:SF1">
    <property type="entry name" value="NA(+)_H(+) ANTIPORTER SUBUNIT F"/>
    <property type="match status" value="1"/>
</dbReference>
<evidence type="ECO:0000256" key="3">
    <source>
        <dbReference type="ARBA" id="ARBA00022448"/>
    </source>
</evidence>
<dbReference type="RefSeq" id="WP_088365785.1">
    <property type="nucleotide sequence ID" value="NZ_NBBI01000001.1"/>
</dbReference>
<dbReference type="Proteomes" id="UP000197290">
    <property type="component" value="Unassembled WGS sequence"/>
</dbReference>
<keyword evidence="11" id="KW-1185">Reference proteome</keyword>
<feature type="transmembrane region" description="Helical" evidence="9">
    <location>
        <begin position="59"/>
        <end position="83"/>
    </location>
</feature>
<evidence type="ECO:0000256" key="7">
    <source>
        <dbReference type="ARBA" id="ARBA00023136"/>
    </source>
</evidence>
<feature type="transmembrane region" description="Helical" evidence="9">
    <location>
        <begin position="34"/>
        <end position="53"/>
    </location>
</feature>
<dbReference type="GO" id="GO:0005886">
    <property type="term" value="C:plasma membrane"/>
    <property type="evidence" value="ECO:0007669"/>
    <property type="project" value="UniProtKB-SubCell"/>
</dbReference>
<gene>
    <name evidence="10" type="primary">mrpF</name>
    <name evidence="10" type="ORF">SPDO_04290</name>
</gene>
<evidence type="ECO:0000256" key="8">
    <source>
        <dbReference type="PIRNR" id="PIRNR028784"/>
    </source>
</evidence>
<keyword evidence="7 8" id="KW-0472">Membrane</keyword>
<dbReference type="OrthoDB" id="9800226at2"/>
<comment type="subcellular location">
    <subcellularLocation>
        <location evidence="1 8">Cell membrane</location>
        <topology evidence="1 8">Multi-pass membrane protein</topology>
    </subcellularLocation>
</comment>
<keyword evidence="5 9" id="KW-0812">Transmembrane</keyword>
<reference evidence="10 11" key="1">
    <citation type="submission" date="2017-03" db="EMBL/GenBank/DDBJ databases">
        <title>Genome sequence of Sphingomonas dokdonensis DSM 21029.</title>
        <authorList>
            <person name="Poehlein A."/>
            <person name="Wuebbeler J.H."/>
            <person name="Steinbuechel A."/>
            <person name="Daniel R."/>
        </authorList>
    </citation>
    <scope>NUCLEOTIDE SEQUENCE [LARGE SCALE GENOMIC DNA]</scope>
    <source>
        <strain evidence="10 11">DSM 21029</strain>
    </source>
</reference>
<evidence type="ECO:0000313" key="11">
    <source>
        <dbReference type="Proteomes" id="UP000197290"/>
    </source>
</evidence>
<feature type="transmembrane region" description="Helical" evidence="9">
    <location>
        <begin position="6"/>
        <end position="22"/>
    </location>
</feature>
<proteinExistence type="inferred from homology"/>
<dbReference type="PANTHER" id="PTHR34702">
    <property type="entry name" value="NA(+)/H(+) ANTIPORTER SUBUNIT F1"/>
    <property type="match status" value="1"/>
</dbReference>
<evidence type="ECO:0000256" key="1">
    <source>
        <dbReference type="ARBA" id="ARBA00004651"/>
    </source>
</evidence>
<dbReference type="AlphaFoldDB" id="A0A245ZV05"/>
<evidence type="ECO:0000256" key="5">
    <source>
        <dbReference type="ARBA" id="ARBA00022692"/>
    </source>
</evidence>
<name>A0A245ZV05_9SPHN</name>